<dbReference type="GO" id="GO:0006352">
    <property type="term" value="P:DNA-templated transcription initiation"/>
    <property type="evidence" value="ECO:0007669"/>
    <property type="project" value="InterPro"/>
</dbReference>
<name>A0A1H7TPU4_AQUAM</name>
<dbReference type="Proteomes" id="UP000198521">
    <property type="component" value="Unassembled WGS sequence"/>
</dbReference>
<evidence type="ECO:0000313" key="2">
    <source>
        <dbReference type="Proteomes" id="UP000198521"/>
    </source>
</evidence>
<sequence length="185" mass="21586">MGKNVLDALIDGDSKIINKVYTTNFPLVKKFVLQNNGNEEDAKDVFQKALLQIAVRHRKEGITIETSFGGYLFKVCKNLWRRELNSYKKRVTNKGIIELTSEYRDYSLAVMEQKRQELFVEKLDKISGNCKNILTLFFAKTPYKEIVATTEYNSESAVRQRVFKCKKKLIELIENDERYKSLIEI</sequence>
<dbReference type="Gene3D" id="1.10.1740.10">
    <property type="match status" value="1"/>
</dbReference>
<dbReference type="OrthoDB" id="1163416at2"/>
<organism evidence="1 2">
    <name type="scientific">Aquimarina amphilecti</name>
    <dbReference type="NCBI Taxonomy" id="1038014"/>
    <lineage>
        <taxon>Bacteria</taxon>
        <taxon>Pseudomonadati</taxon>
        <taxon>Bacteroidota</taxon>
        <taxon>Flavobacteriia</taxon>
        <taxon>Flavobacteriales</taxon>
        <taxon>Flavobacteriaceae</taxon>
        <taxon>Aquimarina</taxon>
    </lineage>
</organism>
<dbReference type="NCBIfam" id="TIGR02937">
    <property type="entry name" value="sigma70-ECF"/>
    <property type="match status" value="1"/>
</dbReference>
<dbReference type="GO" id="GO:0003700">
    <property type="term" value="F:DNA-binding transcription factor activity"/>
    <property type="evidence" value="ECO:0007669"/>
    <property type="project" value="InterPro"/>
</dbReference>
<protein>
    <submittedName>
        <fullName evidence="1">RNA polymerase sigma factor, sigma-70 family</fullName>
    </submittedName>
</protein>
<dbReference type="RefSeq" id="WP_091410987.1">
    <property type="nucleotide sequence ID" value="NZ_FOAB01000006.1"/>
</dbReference>
<dbReference type="STRING" id="1038014.SAMN04487910_3527"/>
<dbReference type="InterPro" id="IPR014284">
    <property type="entry name" value="RNA_pol_sigma-70_dom"/>
</dbReference>
<accession>A0A1H7TPU4</accession>
<dbReference type="InterPro" id="IPR013325">
    <property type="entry name" value="RNA_pol_sigma_r2"/>
</dbReference>
<dbReference type="SUPFAM" id="SSF88946">
    <property type="entry name" value="Sigma2 domain of RNA polymerase sigma factors"/>
    <property type="match status" value="1"/>
</dbReference>
<dbReference type="AlphaFoldDB" id="A0A1H7TPU4"/>
<proteinExistence type="predicted"/>
<evidence type="ECO:0000313" key="1">
    <source>
        <dbReference type="EMBL" id="SEL86386.1"/>
    </source>
</evidence>
<gene>
    <name evidence="1" type="ORF">SAMN04487910_3527</name>
</gene>
<reference evidence="1 2" key="1">
    <citation type="submission" date="2016-10" db="EMBL/GenBank/DDBJ databases">
        <authorList>
            <person name="de Groot N.N."/>
        </authorList>
    </citation>
    <scope>NUCLEOTIDE SEQUENCE [LARGE SCALE GENOMIC DNA]</scope>
    <source>
        <strain evidence="1 2">DSM 25232</strain>
    </source>
</reference>
<dbReference type="EMBL" id="FOAB01000006">
    <property type="protein sequence ID" value="SEL86386.1"/>
    <property type="molecule type" value="Genomic_DNA"/>
</dbReference>
<keyword evidence="2" id="KW-1185">Reference proteome</keyword>